<dbReference type="Pfam" id="PF00156">
    <property type="entry name" value="Pribosyltran"/>
    <property type="match status" value="1"/>
</dbReference>
<proteinExistence type="inferred from homology"/>
<dbReference type="InterPro" id="IPR029057">
    <property type="entry name" value="PRTase-like"/>
</dbReference>
<keyword evidence="4" id="KW-1185">Reference proteome</keyword>
<reference evidence="4" key="1">
    <citation type="journal article" date="2019" name="Int. J. Syst. Evol. Microbiol.">
        <title>The Global Catalogue of Microorganisms (GCM) 10K type strain sequencing project: providing services to taxonomists for standard genome sequencing and annotation.</title>
        <authorList>
            <consortium name="The Broad Institute Genomics Platform"/>
            <consortium name="The Broad Institute Genome Sequencing Center for Infectious Disease"/>
            <person name="Wu L."/>
            <person name="Ma J."/>
        </authorList>
    </citation>
    <scope>NUCLEOTIDE SEQUENCE [LARGE SCALE GENOMIC DNA]</scope>
    <source>
        <strain evidence="4">JCM 13249</strain>
    </source>
</reference>
<comment type="caution">
    <text evidence="3">The sequence shown here is derived from an EMBL/GenBank/DDBJ whole genome shotgun (WGS) entry which is preliminary data.</text>
</comment>
<sequence>MLPVTCAACGRPSHAVAACEACLTALSGAVPGPTRPEPAPDGLPPCVAAATYEGPVRELLLAFKERGERSLAGPLGHALARAVATGAPAGCQHLVLVAVPTTAAAARRRGGDHMAWLVSAAARALRRAGWRVTVLRPVRARPRADSTELDRAGRARAAREAFAPRRRTVARTPRGAGVVVVDDVITTGATVAAVSQLLARLGMPAAWAASVAATRLRRPSTVRQPVATASQELWITLPGGVPSRRLDHGNAGHFTAHSHFRGQCEDLRQTVLAGGVTSGR</sequence>
<dbReference type="InterPro" id="IPR051910">
    <property type="entry name" value="ComF/GntX_DNA_util-trans"/>
</dbReference>
<gene>
    <name evidence="3" type="ORF">GCM10009681_15670</name>
</gene>
<evidence type="ECO:0000313" key="3">
    <source>
        <dbReference type="EMBL" id="GAA1745603.1"/>
    </source>
</evidence>
<name>A0ABN2K160_9ACTN</name>
<evidence type="ECO:0000256" key="1">
    <source>
        <dbReference type="ARBA" id="ARBA00008007"/>
    </source>
</evidence>
<accession>A0ABN2K160</accession>
<comment type="similarity">
    <text evidence="1">Belongs to the ComF/GntX family.</text>
</comment>
<dbReference type="EMBL" id="BAAALS010000006">
    <property type="protein sequence ID" value="GAA1745603.1"/>
    <property type="molecule type" value="Genomic_DNA"/>
</dbReference>
<protein>
    <submittedName>
        <fullName evidence="3">ComF family protein</fullName>
    </submittedName>
</protein>
<organism evidence="3 4">
    <name type="scientific">Luedemannella helvata</name>
    <dbReference type="NCBI Taxonomy" id="349315"/>
    <lineage>
        <taxon>Bacteria</taxon>
        <taxon>Bacillati</taxon>
        <taxon>Actinomycetota</taxon>
        <taxon>Actinomycetes</taxon>
        <taxon>Micromonosporales</taxon>
        <taxon>Micromonosporaceae</taxon>
        <taxon>Luedemannella</taxon>
    </lineage>
</organism>
<dbReference type="Gene3D" id="3.40.50.2020">
    <property type="match status" value="1"/>
</dbReference>
<dbReference type="PANTHER" id="PTHR47505:SF1">
    <property type="entry name" value="DNA UTILIZATION PROTEIN YHGH"/>
    <property type="match status" value="1"/>
</dbReference>
<evidence type="ECO:0000313" key="4">
    <source>
        <dbReference type="Proteomes" id="UP001500655"/>
    </source>
</evidence>
<feature type="domain" description="Phosphoribosyltransferase" evidence="2">
    <location>
        <begin position="156"/>
        <end position="211"/>
    </location>
</feature>
<dbReference type="SUPFAM" id="SSF53271">
    <property type="entry name" value="PRTase-like"/>
    <property type="match status" value="1"/>
</dbReference>
<evidence type="ECO:0000259" key="2">
    <source>
        <dbReference type="Pfam" id="PF00156"/>
    </source>
</evidence>
<dbReference type="PANTHER" id="PTHR47505">
    <property type="entry name" value="DNA UTILIZATION PROTEIN YHGH"/>
    <property type="match status" value="1"/>
</dbReference>
<dbReference type="Proteomes" id="UP001500655">
    <property type="component" value="Unassembled WGS sequence"/>
</dbReference>
<dbReference type="InterPro" id="IPR000836">
    <property type="entry name" value="PRTase_dom"/>
</dbReference>